<comment type="subcellular location">
    <subcellularLocation>
        <location evidence="10">Cytoplasm</location>
    </subcellularLocation>
</comment>
<dbReference type="NCBIfam" id="NF002481">
    <property type="entry name" value="PRK01747.1-2"/>
    <property type="match status" value="1"/>
</dbReference>
<evidence type="ECO:0000256" key="9">
    <source>
        <dbReference type="ARBA" id="ARBA00023268"/>
    </source>
</evidence>
<evidence type="ECO:0000256" key="7">
    <source>
        <dbReference type="ARBA" id="ARBA00022827"/>
    </source>
</evidence>
<comment type="function">
    <text evidence="10">Catalyzes the last two steps in the biosynthesis of 5-methylaminomethyl-2-thiouridine (mnm(5)s(2)U) at the wobble position (U34) in tRNA. Catalyzes the FAD-dependent demodification of cmnm(5)s(2)U34 to nm(5)s(2)U34, followed by the transfer of a methyl group from S-adenosyl-L-methionine to nm(5)s(2)U34, to form mnm(5)s(2)U34.</text>
</comment>
<evidence type="ECO:0000256" key="11">
    <source>
        <dbReference type="SAM" id="MobiDB-lite"/>
    </source>
</evidence>
<keyword evidence="7 10" id="KW-0274">FAD</keyword>
<dbReference type="Gene3D" id="3.50.50.60">
    <property type="entry name" value="FAD/NAD(P)-binding domain"/>
    <property type="match status" value="1"/>
</dbReference>
<sequence>MLAAHVRQHPPHRIVNRDNTPWGPTPAADLQWTAAGEPWSGRFQDIYFSREDGAAESRHVFLAGNQLPQRWQDWPGERFCIAETGFGTGLNFLLTWQAWRTLPTPRPRLHYISVERYPLAREELQRALVAWPDLGELAAALIAYWPGRLPGQHRLVLEDGAVLLDLWWEDVAQALPDLASHGPQVDAWYLDGFAPARNEAMWSATLFPAIAALSRPGTTCATFTAAGEVRRGLAAAGFDMHKFPGYGRKRESLGGVLSSAAPAPPLRATPWDLPDTPTDPAASALVLGAGLAGCSVARALARRGLAVTVLERGAIAGAASGNPQGILYTRLSRRHAALTDFALQSFRHASSHYAGMFARAELHTGEDGELCGMFHLEEDADEFAALSAALTGLEDLAAGLTPGQAEQHLGLATALPGFWFLGSGWLRPTALCRALLEHPGIQVRSNCGELALAHEGGQWRARDAHGKLVGEAPVAVICAGHTSLSQAGLDWLPLREMPGQTTQLPASAASSTLRAAVCHRGYIAPAAGGEHCIGATFRPRERNVELRPSEHRENLDNLAAALPQWQPWLDALPAAELHGRVGIRCTSPDYLPLCGPAPEREAFLHAYAGLRKNARQIIAQRGPYMPGLYVNTAHGARGLSSTPLCAELLASQICAEAPPVSRELSRALSPARFLVRDLSRNRA</sequence>
<dbReference type="InterPro" id="IPR047785">
    <property type="entry name" value="tRNA_MNMC2"/>
</dbReference>
<keyword evidence="4 10" id="KW-0808">Transferase</keyword>
<comment type="catalytic activity">
    <reaction evidence="10">
        <text>5-aminomethyl-2-thiouridine(34) in tRNA + S-adenosyl-L-methionine = 5-methylaminomethyl-2-thiouridine(34) in tRNA + S-adenosyl-L-homocysteine + H(+)</text>
        <dbReference type="Rhea" id="RHEA:19569"/>
        <dbReference type="Rhea" id="RHEA-COMP:10195"/>
        <dbReference type="Rhea" id="RHEA-COMP:10197"/>
        <dbReference type="ChEBI" id="CHEBI:15378"/>
        <dbReference type="ChEBI" id="CHEBI:57856"/>
        <dbReference type="ChEBI" id="CHEBI:59789"/>
        <dbReference type="ChEBI" id="CHEBI:74454"/>
        <dbReference type="ChEBI" id="CHEBI:74455"/>
        <dbReference type="EC" id="2.1.1.61"/>
    </reaction>
</comment>
<dbReference type="GO" id="GO:0032259">
    <property type="term" value="P:methylation"/>
    <property type="evidence" value="ECO:0007669"/>
    <property type="project" value="UniProtKB-KW"/>
</dbReference>
<evidence type="ECO:0000256" key="10">
    <source>
        <dbReference type="HAMAP-Rule" id="MF_01102"/>
    </source>
</evidence>
<proteinExistence type="inferred from homology"/>
<dbReference type="OrthoDB" id="9786494at2"/>
<dbReference type="HAMAP" id="MF_01102">
    <property type="entry name" value="MnmC"/>
    <property type="match status" value="1"/>
</dbReference>
<keyword evidence="1 10" id="KW-0963">Cytoplasm</keyword>
<evidence type="ECO:0000256" key="5">
    <source>
        <dbReference type="ARBA" id="ARBA00022691"/>
    </source>
</evidence>
<evidence type="ECO:0000256" key="2">
    <source>
        <dbReference type="ARBA" id="ARBA00022603"/>
    </source>
</evidence>
<evidence type="ECO:0000256" key="4">
    <source>
        <dbReference type="ARBA" id="ARBA00022679"/>
    </source>
</evidence>
<dbReference type="PANTHER" id="PTHR13847">
    <property type="entry name" value="SARCOSINE DEHYDROGENASE-RELATED"/>
    <property type="match status" value="1"/>
</dbReference>
<dbReference type="PANTHER" id="PTHR13847:SF283">
    <property type="entry name" value="TRNA 5-METHYLAMINOMETHYL-2-THIOURIDINE BIOSYNTHESIS BIFUNCTIONAL PROTEIN MNMC"/>
    <property type="match status" value="1"/>
</dbReference>
<evidence type="ECO:0000259" key="12">
    <source>
        <dbReference type="Pfam" id="PF01266"/>
    </source>
</evidence>
<evidence type="ECO:0000256" key="6">
    <source>
        <dbReference type="ARBA" id="ARBA00022694"/>
    </source>
</evidence>
<dbReference type="Gene3D" id="3.40.50.150">
    <property type="entry name" value="Vaccinia Virus protein VP39"/>
    <property type="match status" value="1"/>
</dbReference>
<dbReference type="EMBL" id="SRLE01000001">
    <property type="protein sequence ID" value="TGD76027.1"/>
    <property type="molecule type" value="Genomic_DNA"/>
</dbReference>
<protein>
    <recommendedName>
        <fullName evidence="10">tRNA 5-methylaminomethyl-2-thiouridine biosynthesis bifunctional protein MnmC</fullName>
        <shortName evidence="10">tRNA mnm(5)s(2)U biosynthesis bifunctional protein</shortName>
    </recommendedName>
    <domain>
        <recommendedName>
            <fullName evidence="10">tRNA (mnm(5)s(2)U34)-methyltransferase</fullName>
            <ecNumber evidence="10">2.1.1.61</ecNumber>
        </recommendedName>
    </domain>
    <domain>
        <recommendedName>
            <fullName evidence="10">FAD-dependent cmnm(5)s(2)U34 oxidoreductase</fullName>
            <ecNumber evidence="10">1.5.-.-</ecNumber>
        </recommendedName>
    </domain>
</protein>
<comment type="similarity">
    <text evidence="10">In the N-terminal section; belongs to the methyltransferase superfamily. tRNA (mnm(5)s(2)U34)-methyltransferase family.</text>
</comment>
<feature type="compositionally biased region" description="Basic residues" evidence="11">
    <location>
        <begin position="1"/>
        <end position="14"/>
    </location>
</feature>
<dbReference type="GO" id="GO:0005737">
    <property type="term" value="C:cytoplasm"/>
    <property type="evidence" value="ECO:0007669"/>
    <property type="project" value="UniProtKB-SubCell"/>
</dbReference>
<dbReference type="Pfam" id="PF01266">
    <property type="entry name" value="DAO"/>
    <property type="match status" value="1"/>
</dbReference>
<evidence type="ECO:0000313" key="15">
    <source>
        <dbReference type="Proteomes" id="UP000298050"/>
    </source>
</evidence>
<keyword evidence="15" id="KW-1185">Reference proteome</keyword>
<keyword evidence="5 10" id="KW-0949">S-adenosyl-L-methionine</keyword>
<dbReference type="NCBIfam" id="NF033855">
    <property type="entry name" value="tRNA_MNMC2"/>
    <property type="match status" value="1"/>
</dbReference>
<evidence type="ECO:0000259" key="13">
    <source>
        <dbReference type="Pfam" id="PF05430"/>
    </source>
</evidence>
<dbReference type="GO" id="GO:0016645">
    <property type="term" value="F:oxidoreductase activity, acting on the CH-NH group of donors"/>
    <property type="evidence" value="ECO:0007669"/>
    <property type="project" value="InterPro"/>
</dbReference>
<organism evidence="14 15">
    <name type="scientific">Mangrovimicrobium sediminis</name>
    <dbReference type="NCBI Taxonomy" id="2562682"/>
    <lineage>
        <taxon>Bacteria</taxon>
        <taxon>Pseudomonadati</taxon>
        <taxon>Pseudomonadota</taxon>
        <taxon>Gammaproteobacteria</taxon>
        <taxon>Cellvibrionales</taxon>
        <taxon>Halieaceae</taxon>
        <taxon>Mangrovimicrobium</taxon>
    </lineage>
</organism>
<dbReference type="SUPFAM" id="SSF51905">
    <property type="entry name" value="FAD/NAD(P)-binding domain"/>
    <property type="match status" value="1"/>
</dbReference>
<dbReference type="GO" id="GO:0004808">
    <property type="term" value="F:tRNA (5-methylaminomethyl-2-thiouridylate)(34)-methyltransferase activity"/>
    <property type="evidence" value="ECO:0007669"/>
    <property type="project" value="UniProtKB-EC"/>
</dbReference>
<dbReference type="InterPro" id="IPR029063">
    <property type="entry name" value="SAM-dependent_MTases_sf"/>
</dbReference>
<keyword evidence="3 10" id="KW-0285">Flavoprotein</keyword>
<dbReference type="AlphaFoldDB" id="A0A4Z0M9H9"/>
<dbReference type="EC" id="2.1.1.61" evidence="10"/>
<keyword evidence="8 10" id="KW-0560">Oxidoreductase</keyword>
<dbReference type="GO" id="GO:0050660">
    <property type="term" value="F:flavin adenine dinucleotide binding"/>
    <property type="evidence" value="ECO:0007669"/>
    <property type="project" value="UniProtKB-UniRule"/>
</dbReference>
<dbReference type="Proteomes" id="UP000298050">
    <property type="component" value="Unassembled WGS sequence"/>
</dbReference>
<dbReference type="EC" id="1.5.-.-" evidence="10"/>
<dbReference type="SUPFAM" id="SSF54373">
    <property type="entry name" value="FAD-linked reductases, C-terminal domain"/>
    <property type="match status" value="1"/>
</dbReference>
<feature type="region of interest" description="tRNA (mnm(5)s(2)U34)-methyltransferase" evidence="10">
    <location>
        <begin position="1"/>
        <end position="258"/>
    </location>
</feature>
<dbReference type="InterPro" id="IPR008471">
    <property type="entry name" value="MnmC-like_methylTransf"/>
</dbReference>
<keyword evidence="6 10" id="KW-0819">tRNA processing</keyword>
<gene>
    <name evidence="10 14" type="primary">mnmC</name>
    <name evidence="14" type="ORF">E4634_00290</name>
</gene>
<dbReference type="GO" id="GO:0002098">
    <property type="term" value="P:tRNA wobble uridine modification"/>
    <property type="evidence" value="ECO:0007669"/>
    <property type="project" value="TreeGrafter"/>
</dbReference>
<dbReference type="InterPro" id="IPR036188">
    <property type="entry name" value="FAD/NAD-bd_sf"/>
</dbReference>
<dbReference type="RefSeq" id="WP_135440605.1">
    <property type="nucleotide sequence ID" value="NZ_SRLE01000001.1"/>
</dbReference>
<dbReference type="Gene3D" id="3.30.9.10">
    <property type="entry name" value="D-Amino Acid Oxidase, subunit A, domain 2"/>
    <property type="match status" value="1"/>
</dbReference>
<comment type="similarity">
    <text evidence="10">In the C-terminal section; belongs to the DAO family.</text>
</comment>
<dbReference type="Pfam" id="PF05430">
    <property type="entry name" value="Methyltransf_30"/>
    <property type="match status" value="1"/>
</dbReference>
<accession>A0A4Z0M9H9</accession>
<feature type="region of interest" description="FAD-dependent cmnm(5)s(2)U34 oxidoreductase" evidence="10">
    <location>
        <begin position="287"/>
        <end position="683"/>
    </location>
</feature>
<dbReference type="InterPro" id="IPR023032">
    <property type="entry name" value="tRNA_MAMT_biosynth_bifunc_MnmC"/>
</dbReference>
<comment type="cofactor">
    <cofactor evidence="10">
        <name>FAD</name>
        <dbReference type="ChEBI" id="CHEBI:57692"/>
    </cofactor>
</comment>
<name>A0A4Z0M9H9_9GAMM</name>
<reference evidence="14 15" key="1">
    <citation type="submission" date="2019-04" db="EMBL/GenBank/DDBJ databases">
        <title>Taxonomy of novel Haliea sp. from mangrove soil of West Coast of India.</title>
        <authorList>
            <person name="Verma A."/>
            <person name="Kumar P."/>
            <person name="Krishnamurthi S."/>
        </authorList>
    </citation>
    <scope>NUCLEOTIDE SEQUENCE [LARGE SCALE GENOMIC DNA]</scope>
    <source>
        <strain evidence="14 15">SAOS-164</strain>
    </source>
</reference>
<dbReference type="InterPro" id="IPR006076">
    <property type="entry name" value="FAD-dep_OxRdtase"/>
</dbReference>
<dbReference type="InterPro" id="IPR017610">
    <property type="entry name" value="tRNA_S-uridine_synth_MnmC_C"/>
</dbReference>
<evidence type="ECO:0000256" key="1">
    <source>
        <dbReference type="ARBA" id="ARBA00022490"/>
    </source>
</evidence>
<comment type="caution">
    <text evidence="14">The sequence shown here is derived from an EMBL/GenBank/DDBJ whole genome shotgun (WGS) entry which is preliminary data.</text>
</comment>
<feature type="region of interest" description="Disordered" evidence="11">
    <location>
        <begin position="1"/>
        <end position="21"/>
    </location>
</feature>
<feature type="domain" description="MnmC-like methyltransferase" evidence="13">
    <location>
        <begin position="134"/>
        <end position="256"/>
    </location>
</feature>
<evidence type="ECO:0000256" key="3">
    <source>
        <dbReference type="ARBA" id="ARBA00022630"/>
    </source>
</evidence>
<keyword evidence="9 10" id="KW-0511">Multifunctional enzyme</keyword>
<feature type="domain" description="FAD dependent oxidoreductase" evidence="12">
    <location>
        <begin position="285"/>
        <end position="651"/>
    </location>
</feature>
<evidence type="ECO:0000313" key="14">
    <source>
        <dbReference type="EMBL" id="TGD76027.1"/>
    </source>
</evidence>
<dbReference type="NCBIfam" id="TIGR03197">
    <property type="entry name" value="MnmC_Cterm"/>
    <property type="match status" value="1"/>
</dbReference>
<keyword evidence="2 10" id="KW-0489">Methyltransferase</keyword>
<evidence type="ECO:0000256" key="8">
    <source>
        <dbReference type="ARBA" id="ARBA00023002"/>
    </source>
</evidence>